<dbReference type="Pfam" id="PF13714">
    <property type="entry name" value="PEP_mutase"/>
    <property type="match status" value="1"/>
</dbReference>
<organism evidence="2 3">
    <name type="scientific">Talaromyces amestolkiae</name>
    <dbReference type="NCBI Taxonomy" id="1196081"/>
    <lineage>
        <taxon>Eukaryota</taxon>
        <taxon>Fungi</taxon>
        <taxon>Dikarya</taxon>
        <taxon>Ascomycota</taxon>
        <taxon>Pezizomycotina</taxon>
        <taxon>Eurotiomycetes</taxon>
        <taxon>Eurotiomycetidae</taxon>
        <taxon>Eurotiales</taxon>
        <taxon>Trichocomaceae</taxon>
        <taxon>Talaromyces</taxon>
        <taxon>Talaromyces sect. Talaromyces</taxon>
    </lineage>
</organism>
<dbReference type="PANTHER" id="PTHR42905:SF7">
    <property type="entry name" value="PHOSPHOENOLPYRUVATE PHOSPHOMUTASE"/>
    <property type="match status" value="1"/>
</dbReference>
<reference evidence="2 3" key="1">
    <citation type="journal article" date="2017" name="Biotechnol. Biofuels">
        <title>Differential beta-glucosidase expression as a function of carbon source availability in Talaromyces amestolkiae: a genomic and proteomic approach.</title>
        <authorList>
            <person name="de Eugenio L.I."/>
            <person name="Mendez-Liter J.A."/>
            <person name="Nieto-Dominguez M."/>
            <person name="Alonso L."/>
            <person name="Gil-Munoz J."/>
            <person name="Barriuso J."/>
            <person name="Prieto A."/>
            <person name="Martinez M.J."/>
        </authorList>
    </citation>
    <scope>NUCLEOTIDE SEQUENCE [LARGE SCALE GENOMIC DNA]</scope>
    <source>
        <strain evidence="2 3">CIB</strain>
    </source>
</reference>
<dbReference type="GeneID" id="63791092"/>
<proteinExistence type="inferred from homology"/>
<dbReference type="EMBL" id="MIKG01000002">
    <property type="protein sequence ID" value="RAO65863.1"/>
    <property type="molecule type" value="Genomic_DNA"/>
</dbReference>
<dbReference type="PANTHER" id="PTHR42905">
    <property type="entry name" value="PHOSPHOENOLPYRUVATE CARBOXYLASE"/>
    <property type="match status" value="1"/>
</dbReference>
<protein>
    <recommendedName>
        <fullName evidence="4">Phosphoenolpyruvate phosphomutase</fullName>
    </recommendedName>
</protein>
<keyword evidence="3" id="KW-1185">Reference proteome</keyword>
<evidence type="ECO:0000256" key="1">
    <source>
        <dbReference type="ARBA" id="ARBA00038455"/>
    </source>
</evidence>
<dbReference type="CDD" id="cd00377">
    <property type="entry name" value="ICL_PEPM"/>
    <property type="match status" value="1"/>
</dbReference>
<dbReference type="Proteomes" id="UP000249363">
    <property type="component" value="Unassembled WGS sequence"/>
</dbReference>
<dbReference type="OrthoDB" id="1923844at2759"/>
<comment type="caution">
    <text evidence="2">The sequence shown here is derived from an EMBL/GenBank/DDBJ whole genome shotgun (WGS) entry which is preliminary data.</text>
</comment>
<sequence length="391" mass="43232">MAISIRALLSQGKDVVRLCETHDISSTEIIRNTITDDGQRFDGLWFGGLCQTTYLGIPDTELISPLQRAALLLLENNFYQQRSKPSLRKPVCAAFDADSGGALADIPALVALLDLMGISMVIIEDKSVSEPGEKVNSLGESSGAQPQADKHEFANVIRIFKAAAVNRDVMVTARIESFTVRKRRADEAEEKASVQAALQDALDRAQVYHEAGVDAIMIHSKSRDPGEVKSFLTEYRSRDSVTPLVVVPTTYSDTLQSDLYNSGANVIIYANHLMRAKISAVSKISKQLLAENPDLFSDDHELSACLEAQNFGCLLRILWERKYLGKESKVSQMYRIIATTYASENMRATVQDLLTGEQSGCEADERIIPVKDLLKINARQIYNPGDLLPRH</sequence>
<dbReference type="STRING" id="1196081.A0A364KQQ4"/>
<dbReference type="InterPro" id="IPR015813">
    <property type="entry name" value="Pyrv/PenolPyrv_kinase-like_dom"/>
</dbReference>
<dbReference type="InterPro" id="IPR039556">
    <property type="entry name" value="ICL/PEPM"/>
</dbReference>
<dbReference type="SUPFAM" id="SSF51621">
    <property type="entry name" value="Phosphoenolpyruvate/pyruvate domain"/>
    <property type="match status" value="1"/>
</dbReference>
<accession>A0A364KQQ4</accession>
<dbReference type="InterPro" id="IPR040442">
    <property type="entry name" value="Pyrv_kinase-like_dom_sf"/>
</dbReference>
<dbReference type="Gene3D" id="3.20.20.60">
    <property type="entry name" value="Phosphoenolpyruvate-binding domains"/>
    <property type="match status" value="1"/>
</dbReference>
<name>A0A364KQQ4_TALAM</name>
<dbReference type="AlphaFoldDB" id="A0A364KQQ4"/>
<comment type="similarity">
    <text evidence="1">Belongs to the isocitrate lyase/PEP mutase superfamily. PEP mutase family.</text>
</comment>
<evidence type="ECO:0000313" key="3">
    <source>
        <dbReference type="Proteomes" id="UP000249363"/>
    </source>
</evidence>
<gene>
    <name evidence="2" type="ORF">BHQ10_001875</name>
</gene>
<dbReference type="GO" id="GO:0003824">
    <property type="term" value="F:catalytic activity"/>
    <property type="evidence" value="ECO:0007669"/>
    <property type="project" value="InterPro"/>
</dbReference>
<evidence type="ECO:0000313" key="2">
    <source>
        <dbReference type="EMBL" id="RAO65863.1"/>
    </source>
</evidence>
<dbReference type="RefSeq" id="XP_040730380.1">
    <property type="nucleotide sequence ID" value="XM_040873959.1"/>
</dbReference>
<evidence type="ECO:0008006" key="4">
    <source>
        <dbReference type="Google" id="ProtNLM"/>
    </source>
</evidence>